<accession>A0A445I7A6</accession>
<dbReference type="GO" id="GO:0007623">
    <property type="term" value="P:circadian rhythm"/>
    <property type="evidence" value="ECO:0007669"/>
    <property type="project" value="InterPro"/>
</dbReference>
<dbReference type="InterPro" id="IPR039928">
    <property type="entry name" value="LNK"/>
</dbReference>
<evidence type="ECO:0000313" key="3">
    <source>
        <dbReference type="Proteomes" id="UP000289340"/>
    </source>
</evidence>
<name>A0A445I7A6_GLYSO</name>
<evidence type="ECO:0000313" key="2">
    <source>
        <dbReference type="EMBL" id="RZB81795.1"/>
    </source>
</evidence>
<organism evidence="2 3">
    <name type="scientific">Glycine soja</name>
    <name type="common">Wild soybean</name>
    <dbReference type="NCBI Taxonomy" id="3848"/>
    <lineage>
        <taxon>Eukaryota</taxon>
        <taxon>Viridiplantae</taxon>
        <taxon>Streptophyta</taxon>
        <taxon>Embryophyta</taxon>
        <taxon>Tracheophyta</taxon>
        <taxon>Spermatophyta</taxon>
        <taxon>Magnoliopsida</taxon>
        <taxon>eudicotyledons</taxon>
        <taxon>Gunneridae</taxon>
        <taxon>Pentapetalae</taxon>
        <taxon>rosids</taxon>
        <taxon>fabids</taxon>
        <taxon>Fabales</taxon>
        <taxon>Fabaceae</taxon>
        <taxon>Papilionoideae</taxon>
        <taxon>50 kb inversion clade</taxon>
        <taxon>NPAAA clade</taxon>
        <taxon>indigoferoid/millettioid clade</taxon>
        <taxon>Phaseoleae</taxon>
        <taxon>Glycine</taxon>
        <taxon>Glycine subgen. Soja</taxon>
    </lineage>
</organism>
<dbReference type="PANTHER" id="PTHR33334">
    <property type="entry name" value="PROTEIN LNK1"/>
    <property type="match status" value="1"/>
</dbReference>
<dbReference type="EMBL" id="QZWG01000011">
    <property type="protein sequence ID" value="RZB81795.1"/>
    <property type="molecule type" value="Genomic_DNA"/>
</dbReference>
<proteinExistence type="predicted"/>
<reference evidence="2 3" key="1">
    <citation type="submission" date="2018-09" db="EMBL/GenBank/DDBJ databases">
        <title>A high-quality reference genome of wild soybean provides a powerful tool to mine soybean genomes.</title>
        <authorList>
            <person name="Xie M."/>
            <person name="Chung C.Y.L."/>
            <person name="Li M.-W."/>
            <person name="Wong F.-L."/>
            <person name="Chan T.-F."/>
            <person name="Lam H.-M."/>
        </authorList>
    </citation>
    <scope>NUCLEOTIDE SEQUENCE [LARGE SCALE GENOMIC DNA]</scope>
    <source>
        <strain evidence="3">cv. W05</strain>
        <tissue evidence="2">Hypocotyl of etiolated seedlings</tissue>
    </source>
</reference>
<evidence type="ECO:0000256" key="1">
    <source>
        <dbReference type="SAM" id="MobiDB-lite"/>
    </source>
</evidence>
<dbReference type="Gramene" id="XM_028331161.1">
    <property type="protein sequence ID" value="XP_028186962.1"/>
    <property type="gene ID" value="LOC114373653"/>
</dbReference>
<feature type="compositionally biased region" description="Basic and acidic residues" evidence="1">
    <location>
        <begin position="311"/>
        <end position="335"/>
    </location>
</feature>
<dbReference type="Proteomes" id="UP000289340">
    <property type="component" value="Chromosome 11"/>
</dbReference>
<dbReference type="GO" id="GO:0006355">
    <property type="term" value="P:regulation of DNA-templated transcription"/>
    <property type="evidence" value="ECO:0007669"/>
    <property type="project" value="InterPro"/>
</dbReference>
<protein>
    <submittedName>
        <fullName evidence="2">Protein LNK3</fullName>
    </submittedName>
</protein>
<gene>
    <name evidence="2" type="ORF">D0Y65_031165</name>
</gene>
<feature type="region of interest" description="Disordered" evidence="1">
    <location>
        <begin position="303"/>
        <end position="347"/>
    </location>
</feature>
<sequence length="347" mass="39535">MDWYYGCESSDFLVPKDQEDLLERHPSPENWSEWGINAPEGFNSPQEYLIMDTDETEVEFNFIDESFKNEIEFDPCLYDKDQSSSSSACGGLPEQSFQQTELSCDHQLQDQSTLEQKDDIFLDSVLEDFPCVESLRKSFFYPENQCSNTTGGVQKDIAASGFVPCNSDSKDCLDIEFNEDDIMVEQLSLEEFTLQGFEMLIAQFTEKTRICFRDALYRLARNTKQHAVEDLDGDLNMHQEMPDSVYNDTMRSEDSKPMESETNSIDRAVANLMFNKMEINIIDLPLTTLVNLKKEVIGSKGLQGKSSKALDVTKKSHSPHAEKLPADAEVPRFEPEDQQEATESYIA</sequence>
<dbReference type="PANTHER" id="PTHR33334:SF10">
    <property type="entry name" value="PROTEIN LNK4"/>
    <property type="match status" value="1"/>
</dbReference>
<dbReference type="AlphaFoldDB" id="A0A445I7A6"/>
<comment type="caution">
    <text evidence="2">The sequence shown here is derived from an EMBL/GenBank/DDBJ whole genome shotgun (WGS) entry which is preliminary data.</text>
</comment>
<keyword evidence="3" id="KW-1185">Reference proteome</keyword>